<organism evidence="13">
    <name type="scientific">Triatoma dimidiata</name>
    <name type="common">Kissing bug</name>
    <name type="synonym">Meccus dimidiatus</name>
    <dbReference type="NCBI Taxonomy" id="72491"/>
    <lineage>
        <taxon>Eukaryota</taxon>
        <taxon>Metazoa</taxon>
        <taxon>Ecdysozoa</taxon>
        <taxon>Arthropoda</taxon>
        <taxon>Hexapoda</taxon>
        <taxon>Insecta</taxon>
        <taxon>Pterygota</taxon>
        <taxon>Neoptera</taxon>
        <taxon>Paraneoptera</taxon>
        <taxon>Hemiptera</taxon>
        <taxon>Heteroptera</taxon>
        <taxon>Panheteroptera</taxon>
        <taxon>Cimicomorpha</taxon>
        <taxon>Reduviidae</taxon>
        <taxon>Triatominae</taxon>
        <taxon>Triatoma</taxon>
    </lineage>
</organism>
<dbReference type="GO" id="GO:0006310">
    <property type="term" value="P:DNA recombination"/>
    <property type="evidence" value="ECO:0007669"/>
    <property type="project" value="UniProtKB-KW"/>
</dbReference>
<dbReference type="Gene3D" id="3.40.50.410">
    <property type="entry name" value="von Willebrand factor, type A domain"/>
    <property type="match status" value="1"/>
</dbReference>
<dbReference type="EMBL" id="GECL01002525">
    <property type="protein sequence ID" value="JAP03599.1"/>
    <property type="molecule type" value="Transcribed_RNA"/>
</dbReference>
<dbReference type="GO" id="GO:0000723">
    <property type="term" value="P:telomere maintenance"/>
    <property type="evidence" value="ECO:0007669"/>
    <property type="project" value="TreeGrafter"/>
</dbReference>
<dbReference type="GO" id="GO:0004386">
    <property type="term" value="F:helicase activity"/>
    <property type="evidence" value="ECO:0007669"/>
    <property type="project" value="UniProtKB-KW"/>
</dbReference>
<dbReference type="PANTHER" id="PTHR12604">
    <property type="entry name" value="KU AUTOANTIGEN DNA HELICASE"/>
    <property type="match status" value="1"/>
</dbReference>
<keyword evidence="6" id="KW-0067">ATP-binding</keyword>
<dbReference type="SMART" id="SM00559">
    <property type="entry name" value="Ku78"/>
    <property type="match status" value="1"/>
</dbReference>
<dbReference type="GO" id="GO:0006303">
    <property type="term" value="P:double-strand break repair via nonhomologous end joining"/>
    <property type="evidence" value="ECO:0007669"/>
    <property type="project" value="InterPro"/>
</dbReference>
<evidence type="ECO:0000256" key="8">
    <source>
        <dbReference type="ARBA" id="ARBA00023172"/>
    </source>
</evidence>
<protein>
    <submittedName>
        <fullName evidence="13">Putative dna-binding subunit of a dna-dependent protein kinase ku80 autoantigen</fullName>
    </submittedName>
</protein>
<dbReference type="InterPro" id="IPR016194">
    <property type="entry name" value="SPOC-like_C_dom_sf"/>
</dbReference>
<comment type="subcellular location">
    <subcellularLocation>
        <location evidence="1">Nucleus</location>
    </subcellularLocation>
</comment>
<evidence type="ECO:0000256" key="11">
    <source>
        <dbReference type="SAM" id="MobiDB-lite"/>
    </source>
</evidence>
<dbReference type="GO" id="GO:0005524">
    <property type="term" value="F:ATP binding"/>
    <property type="evidence" value="ECO:0007669"/>
    <property type="project" value="UniProtKB-KW"/>
</dbReference>
<dbReference type="GO" id="GO:0043564">
    <property type="term" value="C:Ku70:Ku80 complex"/>
    <property type="evidence" value="ECO:0007669"/>
    <property type="project" value="TreeGrafter"/>
</dbReference>
<dbReference type="Pfam" id="PF03731">
    <property type="entry name" value="Ku_N"/>
    <property type="match status" value="1"/>
</dbReference>
<keyword evidence="3" id="KW-0227">DNA damage</keyword>
<evidence type="ECO:0000313" key="13">
    <source>
        <dbReference type="EMBL" id="JAP03599.1"/>
    </source>
</evidence>
<dbReference type="InterPro" id="IPR036465">
    <property type="entry name" value="vWFA_dom_sf"/>
</dbReference>
<evidence type="ECO:0000256" key="1">
    <source>
        <dbReference type="ARBA" id="ARBA00004123"/>
    </source>
</evidence>
<keyword evidence="2" id="KW-0547">Nucleotide-binding</keyword>
<evidence type="ECO:0000259" key="12">
    <source>
        <dbReference type="SMART" id="SM00559"/>
    </source>
</evidence>
<reference evidence="13" key="1">
    <citation type="journal article" date="2018" name="J. Proteomics">
        <title>Exploring the molecular complexity of Triatoma dimidiata sialome.</title>
        <authorList>
            <person name="Santiago P.B."/>
            <person name="de Araujo C.N."/>
            <person name="Charneau S."/>
            <person name="Bastos I.M.D."/>
            <person name="Assumpcao T.C.F."/>
            <person name="Queiroz R.M.L."/>
            <person name="Praca Y.R."/>
            <person name="Cordeiro T.M."/>
            <person name="Garcia C.H.S."/>
            <person name="da Silva I.G."/>
            <person name="Raiol T."/>
            <person name="Motta F.N."/>
            <person name="de Araujo Oliveira J.V."/>
            <person name="de Sousa M.V."/>
            <person name="Ribeiro J.M.C."/>
            <person name="de Santana J.M."/>
        </authorList>
    </citation>
    <scope>NUCLEOTIDE SEQUENCE</scope>
    <source>
        <strain evidence="13">Santander</strain>
        <tissue evidence="13">Salivary glands</tissue>
    </source>
</reference>
<evidence type="ECO:0000256" key="6">
    <source>
        <dbReference type="ARBA" id="ARBA00022840"/>
    </source>
</evidence>
<dbReference type="InterPro" id="IPR005161">
    <property type="entry name" value="Ku_N"/>
</dbReference>
<keyword evidence="13" id="KW-0418">Kinase</keyword>
<evidence type="ECO:0000256" key="5">
    <source>
        <dbReference type="ARBA" id="ARBA00022806"/>
    </source>
</evidence>
<dbReference type="Pfam" id="PF02735">
    <property type="entry name" value="Ku"/>
    <property type="match status" value="1"/>
</dbReference>
<proteinExistence type="predicted"/>
<dbReference type="GO" id="GO:0003690">
    <property type="term" value="F:double-stranded DNA binding"/>
    <property type="evidence" value="ECO:0007669"/>
    <property type="project" value="TreeGrafter"/>
</dbReference>
<dbReference type="PANTHER" id="PTHR12604:SF4">
    <property type="entry name" value="X-RAY REPAIR CROSS-COMPLEMENTING PROTEIN 5"/>
    <property type="match status" value="1"/>
</dbReference>
<evidence type="ECO:0000256" key="4">
    <source>
        <dbReference type="ARBA" id="ARBA00022801"/>
    </source>
</evidence>
<dbReference type="GO" id="GO:0042162">
    <property type="term" value="F:telomeric DNA binding"/>
    <property type="evidence" value="ECO:0007669"/>
    <property type="project" value="TreeGrafter"/>
</dbReference>
<sequence>MASNKVATVVMLDVGLSAKDSSQEETFFDKCKWCLLRIIQRIIFSGENDELAVVLFGCEQTDNALADSAEAGMYENISEYTPLQKPTWDIYEKVQKLTTSEVKNSNWIECLVVSLNYMKEQIKGKRFKDKQLIVLCNFSMEFECNSEKLNLIADSANLDNIKVIGMGINVDEECSDKLAYEQLPGNIGLMFQLVEKLEHGCFLSFAEVEDDAVYYEKKRKMARFSKVNLCIGSKISIPVRWIKINLDPTRIKWDRKPVYTELRKPVNNEFRNEEMRDIETKSVPEIRYVMETQKVTKFGDSEVVLNYADLSAMKRQSGPPSCILLGCVKSHRITRKMLVGTDIYLVVPERSPRAQRMLSAFVDALISADKYALIRRVTTHNGKIKLGVLIPVSDEVGKELYFLQLPFAEHAMVVPDVMLPEPDNNEILSTFDNLIDSMLITDKPKDLPMKDPAFQLRCHILHLFQTEQLEKESEDPPLPDFIKKLCDPYPELRENAVDHVKKLEEMLPITIDDSLLETVQISEDKGSLNEPANLIQKESSSSDIKKQDTANKIKVEMDWEEAETQEWPEELKEKYQNLSKKEIPPIILKEEMLSKSKYNTEYISGNIWKEYGSKNKVAQSSPKKGDTAGIGENSAIQQIMQGRHSSGIEIDTEEILERFRTNLDRK</sequence>
<keyword evidence="9" id="KW-0234">DNA repair</keyword>
<dbReference type="SUPFAM" id="SSF53300">
    <property type="entry name" value="vWA-like"/>
    <property type="match status" value="1"/>
</dbReference>
<feature type="domain" description="Ku" evidence="12">
    <location>
        <begin position="284"/>
        <end position="423"/>
    </location>
</feature>
<dbReference type="GO" id="GO:0016301">
    <property type="term" value="F:kinase activity"/>
    <property type="evidence" value="ECO:0007669"/>
    <property type="project" value="UniProtKB-KW"/>
</dbReference>
<keyword evidence="7 13" id="KW-0238">DNA-binding</keyword>
<evidence type="ECO:0000256" key="2">
    <source>
        <dbReference type="ARBA" id="ARBA00022741"/>
    </source>
</evidence>
<dbReference type="InterPro" id="IPR006164">
    <property type="entry name" value="DNA_bd_Ku70/Ku80"/>
</dbReference>
<name>A0A0V0G889_TRIDM</name>
<dbReference type="GO" id="GO:0016787">
    <property type="term" value="F:hydrolase activity"/>
    <property type="evidence" value="ECO:0007669"/>
    <property type="project" value="UniProtKB-KW"/>
</dbReference>
<evidence type="ECO:0000256" key="9">
    <source>
        <dbReference type="ARBA" id="ARBA00023204"/>
    </source>
</evidence>
<dbReference type="SUPFAM" id="SSF100939">
    <property type="entry name" value="SPOC domain-like"/>
    <property type="match status" value="1"/>
</dbReference>
<keyword evidence="8" id="KW-0233">DNA recombination</keyword>
<evidence type="ECO:0000256" key="10">
    <source>
        <dbReference type="ARBA" id="ARBA00023242"/>
    </source>
</evidence>
<keyword evidence="13" id="KW-0808">Transferase</keyword>
<accession>A0A0V0G889</accession>
<evidence type="ECO:0000256" key="3">
    <source>
        <dbReference type="ARBA" id="ARBA00022763"/>
    </source>
</evidence>
<dbReference type="AlphaFoldDB" id="A0A0V0G889"/>
<keyword evidence="5" id="KW-0347">Helicase</keyword>
<keyword evidence="10" id="KW-0539">Nucleus</keyword>
<feature type="region of interest" description="Disordered" evidence="11">
    <location>
        <begin position="617"/>
        <end position="636"/>
    </location>
</feature>
<keyword evidence="4" id="KW-0378">Hydrolase</keyword>
<dbReference type="Gene3D" id="2.40.290.10">
    <property type="match status" value="1"/>
</dbReference>
<evidence type="ECO:0000256" key="7">
    <source>
        <dbReference type="ARBA" id="ARBA00023125"/>
    </source>
</evidence>